<reference evidence="1" key="1">
    <citation type="submission" date="2016-01" db="EMBL/GenBank/DDBJ databases">
        <authorList>
            <person name="Oliw E.H."/>
        </authorList>
    </citation>
    <scope>NUCLEOTIDE SEQUENCE [LARGE SCALE GENOMIC DNA]</scope>
    <source>
        <strain evidence="1">KA00182</strain>
    </source>
</reference>
<dbReference type="Proteomes" id="UP000070160">
    <property type="component" value="Unassembled WGS sequence"/>
</dbReference>
<dbReference type="Proteomes" id="UP000242958">
    <property type="component" value="Unassembled WGS sequence"/>
</dbReference>
<dbReference type="EMBL" id="LSDT01000025">
    <property type="protein sequence ID" value="KXB91938.1"/>
    <property type="molecule type" value="Genomic_DNA"/>
</dbReference>
<gene>
    <name evidence="2" type="ORF">CAL30_04645</name>
    <name evidence="1" type="ORF">HMPREF3182_00677</name>
</gene>
<dbReference type="EMBL" id="NFMF01000006">
    <property type="protein sequence ID" value="PNH21720.1"/>
    <property type="molecule type" value="Genomic_DNA"/>
</dbReference>
<evidence type="ECO:0008006" key="5">
    <source>
        <dbReference type="Google" id="ProtNLM"/>
    </source>
</evidence>
<accession>A0A134CI88</accession>
<organism evidence="1 3">
    <name type="scientific">Megasphaera hutchinsoni</name>
    <dbReference type="NCBI Taxonomy" id="1588748"/>
    <lineage>
        <taxon>Bacteria</taxon>
        <taxon>Bacillati</taxon>
        <taxon>Bacillota</taxon>
        <taxon>Negativicutes</taxon>
        <taxon>Veillonellales</taxon>
        <taxon>Veillonellaceae</taxon>
        <taxon>Megasphaera</taxon>
    </lineage>
</organism>
<accession>A0A2J8BAB8</accession>
<reference evidence="2 4" key="3">
    <citation type="submission" date="2017-05" db="EMBL/GenBank/DDBJ databases">
        <authorList>
            <person name="Song R."/>
            <person name="Chenine A.L."/>
            <person name="Ruprecht R.M."/>
        </authorList>
    </citation>
    <scope>NUCLEOTIDE SEQUENCE [LARGE SCALE GENOMIC DNA]</scope>
    <source>
        <strain evidence="2 4">KA00229</strain>
    </source>
</reference>
<dbReference type="AlphaFoldDB" id="A0A134CI88"/>
<reference evidence="3" key="2">
    <citation type="submission" date="2016-01" db="EMBL/GenBank/DDBJ databases">
        <authorList>
            <person name="Mitreva M."/>
            <person name="Pepin K.H."/>
            <person name="Mihindukulasuriya K.A."/>
            <person name="Fulton R."/>
            <person name="Fronick C."/>
            <person name="O'Laughlin M."/>
            <person name="Miner T."/>
            <person name="Herter B."/>
            <person name="Rosa B.A."/>
            <person name="Cordes M."/>
            <person name="Tomlinson C."/>
            <person name="Wollam A."/>
            <person name="Palsikar V.B."/>
            <person name="Mardis E.R."/>
            <person name="Wilson R.K."/>
        </authorList>
    </citation>
    <scope>NUCLEOTIDE SEQUENCE [LARGE SCALE GENOMIC DNA]</scope>
    <source>
        <strain evidence="3">KA00182</strain>
    </source>
</reference>
<dbReference type="RefSeq" id="WP_062485403.1">
    <property type="nucleotide sequence ID" value="NZ_KQ960940.1"/>
</dbReference>
<dbReference type="PATRIC" id="fig|1588748.3.peg.641"/>
<evidence type="ECO:0000313" key="4">
    <source>
        <dbReference type="Proteomes" id="UP000242958"/>
    </source>
</evidence>
<sequence length="141" mass="16248">MNKKAESFKKALDEKKINDFSVEELKDDELHTVLFRSKLVITGTEFNTIFVLDDSVYSMIRVFIAPNAVNEKNKNALYTLLNEYNGSYKAFKYVIDTEGNITLDLCIINETDTVNLDLVYALYDTIITHLNDNYKQIVNAF</sequence>
<evidence type="ECO:0000313" key="3">
    <source>
        <dbReference type="Proteomes" id="UP000070160"/>
    </source>
</evidence>
<proteinExistence type="predicted"/>
<keyword evidence="3" id="KW-1185">Reference proteome</keyword>
<comment type="caution">
    <text evidence="1">The sequence shown here is derived from an EMBL/GenBank/DDBJ whole genome shotgun (WGS) entry which is preliminary data.</text>
</comment>
<evidence type="ECO:0000313" key="1">
    <source>
        <dbReference type="EMBL" id="KXB91938.1"/>
    </source>
</evidence>
<dbReference type="STRING" id="1588748.HMPREF3182_00677"/>
<evidence type="ECO:0000313" key="2">
    <source>
        <dbReference type="EMBL" id="PNH21720.1"/>
    </source>
</evidence>
<protein>
    <recommendedName>
        <fullName evidence="5">Sensory transduction regulator</fullName>
    </recommendedName>
</protein>
<name>A0A134CI88_9FIRM</name>